<dbReference type="InterPro" id="IPR016187">
    <property type="entry name" value="CTDL_fold"/>
</dbReference>
<dbReference type="InterPro" id="IPR001304">
    <property type="entry name" value="C-type_lectin-like"/>
</dbReference>
<dbReference type="OrthoDB" id="6133475at2759"/>
<name>A0A9P0CQQ4_9CUCU</name>
<evidence type="ECO:0000259" key="2">
    <source>
        <dbReference type="PROSITE" id="PS50041"/>
    </source>
</evidence>
<organism evidence="3 4">
    <name type="scientific">Psylliodes chrysocephalus</name>
    <dbReference type="NCBI Taxonomy" id="3402493"/>
    <lineage>
        <taxon>Eukaryota</taxon>
        <taxon>Metazoa</taxon>
        <taxon>Ecdysozoa</taxon>
        <taxon>Arthropoda</taxon>
        <taxon>Hexapoda</taxon>
        <taxon>Insecta</taxon>
        <taxon>Pterygota</taxon>
        <taxon>Neoptera</taxon>
        <taxon>Endopterygota</taxon>
        <taxon>Coleoptera</taxon>
        <taxon>Polyphaga</taxon>
        <taxon>Cucujiformia</taxon>
        <taxon>Chrysomeloidea</taxon>
        <taxon>Chrysomelidae</taxon>
        <taxon>Galerucinae</taxon>
        <taxon>Alticini</taxon>
        <taxon>Psylliodes</taxon>
    </lineage>
</organism>
<dbReference type="EMBL" id="OV651828">
    <property type="protein sequence ID" value="CAH1104190.1"/>
    <property type="molecule type" value="Genomic_DNA"/>
</dbReference>
<accession>A0A9P0CQQ4</accession>
<evidence type="ECO:0000313" key="3">
    <source>
        <dbReference type="EMBL" id="CAH1104190.1"/>
    </source>
</evidence>
<dbReference type="PANTHER" id="PTHR45710">
    <property type="entry name" value="C-TYPE LECTIN DOMAIN-CONTAINING PROTEIN 180"/>
    <property type="match status" value="1"/>
</dbReference>
<dbReference type="Proteomes" id="UP001153636">
    <property type="component" value="Chromosome 16"/>
</dbReference>
<evidence type="ECO:0000313" key="4">
    <source>
        <dbReference type="Proteomes" id="UP001153636"/>
    </source>
</evidence>
<feature type="domain" description="C-type lectin" evidence="2">
    <location>
        <begin position="34"/>
        <end position="156"/>
    </location>
</feature>
<dbReference type="SMART" id="SM00034">
    <property type="entry name" value="CLECT"/>
    <property type="match status" value="2"/>
</dbReference>
<dbReference type="CDD" id="cd00037">
    <property type="entry name" value="CLECT"/>
    <property type="match status" value="2"/>
</dbReference>
<dbReference type="InterPro" id="IPR050828">
    <property type="entry name" value="C-type_lectin/matrix_domain"/>
</dbReference>
<reference evidence="3" key="1">
    <citation type="submission" date="2022-01" db="EMBL/GenBank/DDBJ databases">
        <authorList>
            <person name="King R."/>
        </authorList>
    </citation>
    <scope>NUCLEOTIDE SEQUENCE</scope>
</reference>
<dbReference type="Gene3D" id="3.10.100.10">
    <property type="entry name" value="Mannose-Binding Protein A, subunit A"/>
    <property type="match status" value="2"/>
</dbReference>
<proteinExistence type="predicted"/>
<keyword evidence="4" id="KW-1185">Reference proteome</keyword>
<sequence>MYAFVIFILILGIDITFSQTIRTTYICPEGFKSIGRKCYYFSKQSTMWTDSHFYCQILNSTLLVFNSLREQHLLKGFITQDNHATVDDAERWIDGIYDWQEEKWKWGSNGRHIADNTFTRRNKGDQFRWNCIALNGAQNNKWIANRCTEKKPFICETETNVFVEFKLYNKKKRKFNITKCSSGEILEDYEKRRCIRLLGRTENEPESLTMDDPKKLLSKKRNHDGWVCPSHMISLANRCYFFSTTEATFMDAHFECRKNDSKLAMVKTKMQDYNLRIFLNNFIERHDRWIGGIYDWRTTKWRWAMTSQPLTYRGFNSAVLKRRQPESLVWNSIYMDPKLDNQWNAANQMEKKHFICQVRAKGVKSLGRKKRKRADATITILKAKKRELINRV</sequence>
<gene>
    <name evidence="3" type="ORF">PSYICH_LOCUS5153</name>
</gene>
<dbReference type="PROSITE" id="PS50041">
    <property type="entry name" value="C_TYPE_LECTIN_2"/>
    <property type="match status" value="2"/>
</dbReference>
<keyword evidence="1" id="KW-0732">Signal</keyword>
<dbReference type="PANTHER" id="PTHR45710:SF26">
    <property type="entry name" value="RH26557P"/>
    <property type="match status" value="1"/>
</dbReference>
<dbReference type="AlphaFoldDB" id="A0A9P0CQQ4"/>
<protein>
    <recommendedName>
        <fullName evidence="2">C-type lectin domain-containing protein</fullName>
    </recommendedName>
</protein>
<feature type="signal peptide" evidence="1">
    <location>
        <begin position="1"/>
        <end position="18"/>
    </location>
</feature>
<dbReference type="Pfam" id="PF00059">
    <property type="entry name" value="Lectin_C"/>
    <property type="match status" value="2"/>
</dbReference>
<feature type="domain" description="C-type lectin" evidence="2">
    <location>
        <begin position="235"/>
        <end position="357"/>
    </location>
</feature>
<dbReference type="InterPro" id="IPR016186">
    <property type="entry name" value="C-type_lectin-like/link_sf"/>
</dbReference>
<feature type="chain" id="PRO_5040384029" description="C-type lectin domain-containing protein" evidence="1">
    <location>
        <begin position="19"/>
        <end position="392"/>
    </location>
</feature>
<dbReference type="SUPFAM" id="SSF56436">
    <property type="entry name" value="C-type lectin-like"/>
    <property type="match status" value="2"/>
</dbReference>
<evidence type="ECO:0000256" key="1">
    <source>
        <dbReference type="SAM" id="SignalP"/>
    </source>
</evidence>